<dbReference type="InterPro" id="IPR041569">
    <property type="entry name" value="AAA_lid_3"/>
</dbReference>
<keyword evidence="15" id="KW-0732">Signal</keyword>
<comment type="cofactor">
    <cofactor evidence="1">
        <name>Zn(2+)</name>
        <dbReference type="ChEBI" id="CHEBI:29105"/>
    </cofactor>
</comment>
<comment type="subcellular location">
    <subcellularLocation>
        <location evidence="2">Membrane</location>
        <topology evidence="2">Multi-pass membrane protein</topology>
    </subcellularLocation>
</comment>
<dbReference type="GO" id="GO:0005524">
    <property type="term" value="F:ATP binding"/>
    <property type="evidence" value="ECO:0007669"/>
    <property type="project" value="UniProtKB-KW"/>
</dbReference>
<dbReference type="GO" id="GO:0006508">
    <property type="term" value="P:proteolysis"/>
    <property type="evidence" value="ECO:0007669"/>
    <property type="project" value="UniProtKB-KW"/>
</dbReference>
<keyword evidence="4" id="KW-0812">Transmembrane</keyword>
<dbReference type="Pfam" id="PF00004">
    <property type="entry name" value="AAA"/>
    <property type="match status" value="1"/>
</dbReference>
<keyword evidence="7" id="KW-0378">Hydrolase</keyword>
<evidence type="ECO:0000313" key="18">
    <source>
        <dbReference type="Proteomes" id="UP001054902"/>
    </source>
</evidence>
<dbReference type="SMART" id="SM00382">
    <property type="entry name" value="AAA"/>
    <property type="match status" value="1"/>
</dbReference>
<dbReference type="InterPro" id="IPR003593">
    <property type="entry name" value="AAA+_ATPase"/>
</dbReference>
<dbReference type="PANTHER" id="PTHR23076:SF97">
    <property type="entry name" value="ATP-DEPENDENT ZINC METALLOPROTEASE YME1L1"/>
    <property type="match status" value="1"/>
</dbReference>
<evidence type="ECO:0000256" key="5">
    <source>
        <dbReference type="ARBA" id="ARBA00022723"/>
    </source>
</evidence>
<sequence>MQNRSKKEYIVLLLCGTLCWSHAFTSPSVSVKPLQIHSIHEKTLEQFRDNRNDNFNLYMSSSGKENRPRRKFPIPNPVAIVTNVFKATFRFQANFRKKFATLSRKGKLIVSFQLMVMGLLFGYTGTSITRSIAASRSGTAATSKPMEVPYSVFMDMVEKSGQGHTAGENPAMQVDHIIIGKEKIGFKVKSDAEKHALALKSTKLVETNDIAVQTVKERQLYTSKVNASPELVKFLRDNKIPFKAASTKGTNAAAMVARSSIILIYMLFLLRMYKTMAGGGSSKDTPGKLARQLQSDPKSMVKFEDIEGIDDAKFEVMELVDALKNPGKYAILGARAPTGLLLEGPPGTGKTMLARACAATAGVPLLYCSGSDFVEMFVGRGAARVRKTFERAGKIAPCIIFIDELDALGKSRGGDMLGMQMRSNDEAEQTLNQLLACMDGLDSKKGICVLAATNRREVLDPALIRPGRFDRIIKVTLPDAAGRERILRVHAKKLPGFRECNGVDTSRLGSLGQGKAVDLSAVAAVTSNLSGAELEFIVNEAAIRAVRRVSADIREGIDPKDIEYPSVCAMDFEDSVKSFFLTRKPSGGGNGIFDALRPK</sequence>
<evidence type="ECO:0000256" key="1">
    <source>
        <dbReference type="ARBA" id="ARBA00001947"/>
    </source>
</evidence>
<evidence type="ECO:0000256" key="11">
    <source>
        <dbReference type="ARBA" id="ARBA00022989"/>
    </source>
</evidence>
<dbReference type="AlphaFoldDB" id="A0AAD3H3P2"/>
<name>A0AAD3H3P2_9STRA</name>
<evidence type="ECO:0000256" key="12">
    <source>
        <dbReference type="ARBA" id="ARBA00023049"/>
    </source>
</evidence>
<dbReference type="GO" id="GO:0016020">
    <property type="term" value="C:membrane"/>
    <property type="evidence" value="ECO:0007669"/>
    <property type="project" value="UniProtKB-SubCell"/>
</dbReference>
<evidence type="ECO:0000256" key="3">
    <source>
        <dbReference type="ARBA" id="ARBA00022670"/>
    </source>
</evidence>
<dbReference type="CDD" id="cd19501">
    <property type="entry name" value="RecA-like_FtsH"/>
    <property type="match status" value="1"/>
</dbReference>
<keyword evidence="3" id="KW-0645">Protease</keyword>
<dbReference type="EMBL" id="BLLK01000032">
    <property type="protein sequence ID" value="GFH49156.1"/>
    <property type="molecule type" value="Genomic_DNA"/>
</dbReference>
<organism evidence="17 18">
    <name type="scientific">Chaetoceros tenuissimus</name>
    <dbReference type="NCBI Taxonomy" id="426638"/>
    <lineage>
        <taxon>Eukaryota</taxon>
        <taxon>Sar</taxon>
        <taxon>Stramenopiles</taxon>
        <taxon>Ochrophyta</taxon>
        <taxon>Bacillariophyta</taxon>
        <taxon>Coscinodiscophyceae</taxon>
        <taxon>Chaetocerotophycidae</taxon>
        <taxon>Chaetocerotales</taxon>
        <taxon>Chaetocerotaceae</taxon>
        <taxon>Chaetoceros</taxon>
    </lineage>
</organism>
<reference evidence="17 18" key="1">
    <citation type="journal article" date="2021" name="Sci. Rep.">
        <title>The genome of the diatom Chaetoceros tenuissimus carries an ancient integrated fragment of an extant virus.</title>
        <authorList>
            <person name="Hongo Y."/>
            <person name="Kimura K."/>
            <person name="Takaki Y."/>
            <person name="Yoshida Y."/>
            <person name="Baba S."/>
            <person name="Kobayashi G."/>
            <person name="Nagasaki K."/>
            <person name="Hano T."/>
            <person name="Tomaru Y."/>
        </authorList>
    </citation>
    <scope>NUCLEOTIDE SEQUENCE [LARGE SCALE GENOMIC DNA]</scope>
    <source>
        <strain evidence="17 18">NIES-3715</strain>
    </source>
</reference>
<evidence type="ECO:0000313" key="17">
    <source>
        <dbReference type="EMBL" id="GFH49156.1"/>
    </source>
</evidence>
<keyword evidence="5" id="KW-0479">Metal-binding</keyword>
<evidence type="ECO:0000256" key="9">
    <source>
        <dbReference type="ARBA" id="ARBA00022840"/>
    </source>
</evidence>
<gene>
    <name evidence="17" type="ORF">CTEN210_05632</name>
</gene>
<keyword evidence="18" id="KW-1185">Reference proteome</keyword>
<dbReference type="Proteomes" id="UP001054902">
    <property type="component" value="Unassembled WGS sequence"/>
</dbReference>
<keyword evidence="6 14" id="KW-0547">Nucleotide-binding</keyword>
<dbReference type="Pfam" id="PF17862">
    <property type="entry name" value="AAA_lid_3"/>
    <property type="match status" value="1"/>
</dbReference>
<evidence type="ECO:0000256" key="15">
    <source>
        <dbReference type="SAM" id="SignalP"/>
    </source>
</evidence>
<evidence type="ECO:0000259" key="16">
    <source>
        <dbReference type="SMART" id="SM00382"/>
    </source>
</evidence>
<dbReference type="InterPro" id="IPR003960">
    <property type="entry name" value="ATPase_AAA_CS"/>
</dbReference>
<feature type="signal peptide" evidence="15">
    <location>
        <begin position="1"/>
        <end position="23"/>
    </location>
</feature>
<evidence type="ECO:0000256" key="8">
    <source>
        <dbReference type="ARBA" id="ARBA00022833"/>
    </source>
</evidence>
<evidence type="ECO:0000256" key="13">
    <source>
        <dbReference type="ARBA" id="ARBA00023136"/>
    </source>
</evidence>
<dbReference type="Gene3D" id="3.40.50.300">
    <property type="entry name" value="P-loop containing nucleotide triphosphate hydrolases"/>
    <property type="match status" value="1"/>
</dbReference>
<dbReference type="GO" id="GO:0016887">
    <property type="term" value="F:ATP hydrolysis activity"/>
    <property type="evidence" value="ECO:0007669"/>
    <property type="project" value="InterPro"/>
</dbReference>
<dbReference type="SUPFAM" id="SSF52540">
    <property type="entry name" value="P-loop containing nucleoside triphosphate hydrolases"/>
    <property type="match status" value="1"/>
</dbReference>
<keyword evidence="13" id="KW-0472">Membrane</keyword>
<protein>
    <recommendedName>
        <fullName evidence="16">AAA+ ATPase domain-containing protein</fullName>
    </recommendedName>
</protein>
<dbReference type="Gene3D" id="1.10.8.60">
    <property type="match status" value="1"/>
</dbReference>
<evidence type="ECO:0000256" key="2">
    <source>
        <dbReference type="ARBA" id="ARBA00004141"/>
    </source>
</evidence>
<dbReference type="FunFam" id="3.40.50.300:FF:000277">
    <property type="entry name" value="ATP-dependent zinc metalloprotease FtsH"/>
    <property type="match status" value="1"/>
</dbReference>
<proteinExistence type="inferred from homology"/>
<keyword evidence="8" id="KW-0862">Zinc</keyword>
<keyword evidence="12" id="KW-0482">Metalloprotease</keyword>
<evidence type="ECO:0000256" key="6">
    <source>
        <dbReference type="ARBA" id="ARBA00022741"/>
    </source>
</evidence>
<evidence type="ECO:0000256" key="4">
    <source>
        <dbReference type="ARBA" id="ARBA00022692"/>
    </source>
</evidence>
<feature type="domain" description="AAA+ ATPase" evidence="16">
    <location>
        <begin position="336"/>
        <end position="479"/>
    </location>
</feature>
<dbReference type="InterPro" id="IPR027417">
    <property type="entry name" value="P-loop_NTPase"/>
</dbReference>
<dbReference type="GO" id="GO:0008237">
    <property type="term" value="F:metallopeptidase activity"/>
    <property type="evidence" value="ECO:0007669"/>
    <property type="project" value="UniProtKB-KW"/>
</dbReference>
<evidence type="ECO:0000256" key="14">
    <source>
        <dbReference type="RuleBase" id="RU003651"/>
    </source>
</evidence>
<dbReference type="GO" id="GO:0046872">
    <property type="term" value="F:metal ion binding"/>
    <property type="evidence" value="ECO:0007669"/>
    <property type="project" value="UniProtKB-KW"/>
</dbReference>
<dbReference type="InterPro" id="IPR003959">
    <property type="entry name" value="ATPase_AAA_core"/>
</dbReference>
<comment type="caution">
    <text evidence="17">The sequence shown here is derived from an EMBL/GenBank/DDBJ whole genome shotgun (WGS) entry which is preliminary data.</text>
</comment>
<accession>A0AAD3H3P2</accession>
<dbReference type="PROSITE" id="PS00674">
    <property type="entry name" value="AAA"/>
    <property type="match status" value="1"/>
</dbReference>
<evidence type="ECO:0000256" key="7">
    <source>
        <dbReference type="ARBA" id="ARBA00022801"/>
    </source>
</evidence>
<keyword evidence="11" id="KW-1133">Transmembrane helix</keyword>
<keyword evidence="10" id="KW-0809">Transit peptide</keyword>
<evidence type="ECO:0000256" key="10">
    <source>
        <dbReference type="ARBA" id="ARBA00022946"/>
    </source>
</evidence>
<keyword evidence="9 14" id="KW-0067">ATP-binding</keyword>
<dbReference type="PANTHER" id="PTHR23076">
    <property type="entry name" value="METALLOPROTEASE M41 FTSH"/>
    <property type="match status" value="1"/>
</dbReference>
<feature type="chain" id="PRO_5042068482" description="AAA+ ATPase domain-containing protein" evidence="15">
    <location>
        <begin position="24"/>
        <end position="599"/>
    </location>
</feature>
<comment type="similarity">
    <text evidence="14">Belongs to the AAA ATPase family.</text>
</comment>
<dbReference type="GO" id="GO:0004176">
    <property type="term" value="F:ATP-dependent peptidase activity"/>
    <property type="evidence" value="ECO:0007669"/>
    <property type="project" value="TreeGrafter"/>
</dbReference>